<keyword evidence="1 2" id="KW-0732">Signal</keyword>
<protein>
    <recommendedName>
        <fullName evidence="3">PA14 domain-containing protein</fullName>
    </recommendedName>
</protein>
<keyword evidence="5" id="KW-1185">Reference proteome</keyword>
<accession>A0AAD7RSN4</accession>
<dbReference type="PANTHER" id="PTHR46769">
    <property type="entry name" value="POLYCYSTIC KIDNEY AND HEPATIC DISEASE 1 (AUTOSOMAL RECESSIVE)-LIKE 1"/>
    <property type="match status" value="1"/>
</dbReference>
<dbReference type="FunFam" id="2.60.40.10:FF:001292">
    <property type="entry name" value="PKHD1 like 1"/>
    <property type="match status" value="1"/>
</dbReference>
<evidence type="ECO:0000313" key="5">
    <source>
        <dbReference type="Proteomes" id="UP001221898"/>
    </source>
</evidence>
<dbReference type="EMBL" id="JAINUG010000182">
    <property type="protein sequence ID" value="KAJ8389418.1"/>
    <property type="molecule type" value="Genomic_DNA"/>
</dbReference>
<reference evidence="4" key="1">
    <citation type="journal article" date="2023" name="Science">
        <title>Genome structures resolve the early diversification of teleost fishes.</title>
        <authorList>
            <person name="Parey E."/>
            <person name="Louis A."/>
            <person name="Montfort J."/>
            <person name="Bouchez O."/>
            <person name="Roques C."/>
            <person name="Iampietro C."/>
            <person name="Lluch J."/>
            <person name="Castinel A."/>
            <person name="Donnadieu C."/>
            <person name="Desvignes T."/>
            <person name="Floi Bucao C."/>
            <person name="Jouanno E."/>
            <person name="Wen M."/>
            <person name="Mejri S."/>
            <person name="Dirks R."/>
            <person name="Jansen H."/>
            <person name="Henkel C."/>
            <person name="Chen W.J."/>
            <person name="Zahm M."/>
            <person name="Cabau C."/>
            <person name="Klopp C."/>
            <person name="Thompson A.W."/>
            <person name="Robinson-Rechavi M."/>
            <person name="Braasch I."/>
            <person name="Lecointre G."/>
            <person name="Bobe J."/>
            <person name="Postlethwait J.H."/>
            <person name="Berthelot C."/>
            <person name="Roest Crollius H."/>
            <person name="Guiguen Y."/>
        </authorList>
    </citation>
    <scope>NUCLEOTIDE SEQUENCE</scope>
    <source>
        <strain evidence="4">NC1722</strain>
    </source>
</reference>
<dbReference type="SMART" id="SM00429">
    <property type="entry name" value="IPT"/>
    <property type="match status" value="3"/>
</dbReference>
<dbReference type="Pfam" id="PF01833">
    <property type="entry name" value="TIG"/>
    <property type="match status" value="3"/>
</dbReference>
<comment type="caution">
    <text evidence="4">The sequence shown here is derived from an EMBL/GenBank/DDBJ whole genome shotgun (WGS) entry which is preliminary data.</text>
</comment>
<dbReference type="InterPro" id="IPR013783">
    <property type="entry name" value="Ig-like_fold"/>
</dbReference>
<dbReference type="SUPFAM" id="SSF56988">
    <property type="entry name" value="Anthrax protective antigen"/>
    <property type="match status" value="1"/>
</dbReference>
<sequence>MGWLRKAEYLSLAFLFLWNHIDAQRVIRLTPKTGSLNGATRLTIEGEGFAQANQFSLNSNSEDFGNRVHLVSDTRSIPCDVERDSTHGNQITCYTRPMPYGSYEVRVTVDGVPIPKSRICNGGYLSYWCSYYPRNYRTPTITSISPHSGLPGTLVTVRGRIFTDVYGSNTDRSSNGLNVRVLRTYMGGMPCELLRPNSDDLYSLMLDSENSQWGTMTCRMTGTYIGHHNLSYILDSQYGRSLTEKSVFTVSSLNKLAMFQTYAVVNRVFPSAGSLQGGTILTIEGRFFDETDRPAAVVVGGQDCEILSLSDERITCLTPEHQISNMTVFPGGRGLKMEIWNDSRPNNLEEVLDYDENKLGYSVHWVDSLSYTWPVELEYFVARLSGFIVPTETDNYTFYIRGDDRYALYFSHTGLPQDKVKIAYRNYVYYIEVLVQDYAIVAFVDIGLFKEKSPFTEQQSGESLSEFQTIRANYDIFAERQVVSFENWTASEPVSEVQMVTVNSSCFDLDSCDYTFYSLTCNSHRTGPIPVSASAVDVQNALNSLWSIKPDTVQVTKVDFDTGSEYTVVFNSRRGDYQSLHYESMGADVNITVTELTKGKPSLETFTLELGGISSRPIDFNASESEVQSALQVMVSSECPSEIQPMEDNDVKYFRDYEDDHLFDSEQNRGIRVADTDAFCGQWSLMNPEVLFLHTDMRDSENAYKSVPLQLYSKLCFAYKGYLRNEIGVEFTYQETIHGRRTGKYQIQVIFNKGYDWSYVCVDLLTPLQTEYPGSDYRLLGLNLYRETSNQSFYVDSVYLGKRATTFNGNAVVQTRRPPALGHLGLFVEQISVQKILETKASRVSYDVSVTPYNCGHGFPLLAVRFLQVSNSSEDTVAFSEGWVGVTVTRVQRASPPLTGTFDIEIYGKRIEGVPVNITAEDLQYTLQGVPEMGQLKVLSWGNCKTRDWRVQWLANPGAQPLMQASLQHFL</sequence>
<feature type="chain" id="PRO_5042160517" description="PA14 domain-containing protein" evidence="2">
    <location>
        <begin position="24"/>
        <end position="971"/>
    </location>
</feature>
<dbReference type="PROSITE" id="PS51820">
    <property type="entry name" value="PA14"/>
    <property type="match status" value="1"/>
</dbReference>
<dbReference type="SUPFAM" id="SSF81296">
    <property type="entry name" value="E set domains"/>
    <property type="match status" value="3"/>
</dbReference>
<name>A0AAD7RSN4_9TELE</name>
<evidence type="ECO:0000259" key="3">
    <source>
        <dbReference type="PROSITE" id="PS51820"/>
    </source>
</evidence>
<proteinExistence type="predicted"/>
<dbReference type="InterPro" id="IPR052387">
    <property type="entry name" value="Fibrocystin"/>
</dbReference>
<dbReference type="PANTHER" id="PTHR46769:SF2">
    <property type="entry name" value="FIBROCYSTIN-L ISOFORM 2 PRECURSOR-RELATED"/>
    <property type="match status" value="1"/>
</dbReference>
<feature type="signal peptide" evidence="2">
    <location>
        <begin position="1"/>
        <end position="23"/>
    </location>
</feature>
<gene>
    <name evidence="4" type="ORF">AAFF_G00119560</name>
</gene>
<dbReference type="FunFam" id="2.60.40.10:FF:000857">
    <property type="entry name" value="PKHD1 like 1"/>
    <property type="match status" value="1"/>
</dbReference>
<dbReference type="GO" id="GO:0007399">
    <property type="term" value="P:nervous system development"/>
    <property type="evidence" value="ECO:0007669"/>
    <property type="project" value="UniProtKB-ARBA"/>
</dbReference>
<feature type="domain" description="PA14" evidence="3">
    <location>
        <begin position="330"/>
        <end position="498"/>
    </location>
</feature>
<dbReference type="Proteomes" id="UP001221898">
    <property type="component" value="Unassembled WGS sequence"/>
</dbReference>
<evidence type="ECO:0000256" key="2">
    <source>
        <dbReference type="SAM" id="SignalP"/>
    </source>
</evidence>
<dbReference type="InterPro" id="IPR002909">
    <property type="entry name" value="IPT_dom"/>
</dbReference>
<dbReference type="InterPro" id="IPR037524">
    <property type="entry name" value="PA14/GLEYA"/>
</dbReference>
<organism evidence="4 5">
    <name type="scientific">Aldrovandia affinis</name>
    <dbReference type="NCBI Taxonomy" id="143900"/>
    <lineage>
        <taxon>Eukaryota</taxon>
        <taxon>Metazoa</taxon>
        <taxon>Chordata</taxon>
        <taxon>Craniata</taxon>
        <taxon>Vertebrata</taxon>
        <taxon>Euteleostomi</taxon>
        <taxon>Actinopterygii</taxon>
        <taxon>Neopterygii</taxon>
        <taxon>Teleostei</taxon>
        <taxon>Notacanthiformes</taxon>
        <taxon>Halosauridae</taxon>
        <taxon>Aldrovandia</taxon>
    </lineage>
</organism>
<evidence type="ECO:0000256" key="1">
    <source>
        <dbReference type="ARBA" id="ARBA00022729"/>
    </source>
</evidence>
<evidence type="ECO:0000313" key="4">
    <source>
        <dbReference type="EMBL" id="KAJ8389418.1"/>
    </source>
</evidence>
<dbReference type="InterPro" id="IPR014756">
    <property type="entry name" value="Ig_E-set"/>
</dbReference>
<dbReference type="Gene3D" id="2.60.120.1560">
    <property type="match status" value="1"/>
</dbReference>
<dbReference type="AlphaFoldDB" id="A0AAD7RSN4"/>
<dbReference type="Gene3D" id="2.60.40.10">
    <property type="entry name" value="Immunoglobulins"/>
    <property type="match status" value="3"/>
</dbReference>
<dbReference type="CDD" id="cd00603">
    <property type="entry name" value="IPT_PCSR"/>
    <property type="match status" value="3"/>
</dbReference>